<keyword evidence="3" id="KW-1185">Reference proteome</keyword>
<dbReference type="Proteomes" id="UP001304895">
    <property type="component" value="Unassembled WGS sequence"/>
</dbReference>
<evidence type="ECO:0000256" key="1">
    <source>
        <dbReference type="SAM" id="Phobius"/>
    </source>
</evidence>
<reference evidence="2" key="1">
    <citation type="journal article" date="2023" name="Mol. Phylogenet. Evol.">
        <title>Genome-scale phylogeny and comparative genomics of the fungal order Sordariales.</title>
        <authorList>
            <person name="Hensen N."/>
            <person name="Bonometti L."/>
            <person name="Westerberg I."/>
            <person name="Brannstrom I.O."/>
            <person name="Guillou S."/>
            <person name="Cros-Aarteil S."/>
            <person name="Calhoun S."/>
            <person name="Haridas S."/>
            <person name="Kuo A."/>
            <person name="Mondo S."/>
            <person name="Pangilinan J."/>
            <person name="Riley R."/>
            <person name="LaButti K."/>
            <person name="Andreopoulos B."/>
            <person name="Lipzen A."/>
            <person name="Chen C."/>
            <person name="Yan M."/>
            <person name="Daum C."/>
            <person name="Ng V."/>
            <person name="Clum A."/>
            <person name="Steindorff A."/>
            <person name="Ohm R.A."/>
            <person name="Martin F."/>
            <person name="Silar P."/>
            <person name="Natvig D.O."/>
            <person name="Lalanne C."/>
            <person name="Gautier V."/>
            <person name="Ament-Velasquez S.L."/>
            <person name="Kruys A."/>
            <person name="Hutchinson M.I."/>
            <person name="Powell A.J."/>
            <person name="Barry K."/>
            <person name="Miller A.N."/>
            <person name="Grigoriev I.V."/>
            <person name="Debuchy R."/>
            <person name="Gladieux P."/>
            <person name="Hiltunen Thoren M."/>
            <person name="Johannesson H."/>
        </authorList>
    </citation>
    <scope>NUCLEOTIDE SEQUENCE</scope>
    <source>
        <strain evidence="2">CBS 123565</strain>
    </source>
</reference>
<dbReference type="InterPro" id="IPR021838">
    <property type="entry name" value="DUF3431"/>
</dbReference>
<proteinExistence type="predicted"/>
<keyword evidence="1" id="KW-0812">Transmembrane</keyword>
<reference evidence="2" key="2">
    <citation type="submission" date="2023-05" db="EMBL/GenBank/DDBJ databases">
        <authorList>
            <consortium name="Lawrence Berkeley National Laboratory"/>
            <person name="Steindorff A."/>
            <person name="Hensen N."/>
            <person name="Bonometti L."/>
            <person name="Westerberg I."/>
            <person name="Brannstrom I.O."/>
            <person name="Guillou S."/>
            <person name="Cros-Aarteil S."/>
            <person name="Calhoun S."/>
            <person name="Haridas S."/>
            <person name="Kuo A."/>
            <person name="Mondo S."/>
            <person name="Pangilinan J."/>
            <person name="Riley R."/>
            <person name="Labutti K."/>
            <person name="Andreopoulos B."/>
            <person name="Lipzen A."/>
            <person name="Chen C."/>
            <person name="Yanf M."/>
            <person name="Daum C."/>
            <person name="Ng V."/>
            <person name="Clum A."/>
            <person name="Ohm R."/>
            <person name="Martin F."/>
            <person name="Silar P."/>
            <person name="Natvig D."/>
            <person name="Lalanne C."/>
            <person name="Gautier V."/>
            <person name="Ament-Velasquez S.L."/>
            <person name="Kruys A."/>
            <person name="Hutchinson M.I."/>
            <person name="Powell A.J."/>
            <person name="Barry K."/>
            <person name="Miller A.N."/>
            <person name="Grigoriev I.V."/>
            <person name="Debuchy R."/>
            <person name="Gladieux P."/>
            <person name="Thoren M.H."/>
            <person name="Johannesson H."/>
        </authorList>
    </citation>
    <scope>NUCLEOTIDE SEQUENCE</scope>
    <source>
        <strain evidence="2">CBS 123565</strain>
    </source>
</reference>
<evidence type="ECO:0000313" key="2">
    <source>
        <dbReference type="EMBL" id="KAK4136430.1"/>
    </source>
</evidence>
<dbReference type="PANTHER" id="PTHR37490:SF3">
    <property type="entry name" value="DUF3431 DOMAIN CONTAINING PROTEIN"/>
    <property type="match status" value="1"/>
</dbReference>
<comment type="caution">
    <text evidence="2">The sequence shown here is derived from an EMBL/GenBank/DDBJ whole genome shotgun (WGS) entry which is preliminary data.</text>
</comment>
<gene>
    <name evidence="2" type="ORF">BT67DRAFT_178524</name>
</gene>
<name>A0AAN6ZES1_9PEZI</name>
<accession>A0AAN6ZES1</accession>
<dbReference type="Pfam" id="PF11913">
    <property type="entry name" value="DUF3431"/>
    <property type="match status" value="1"/>
</dbReference>
<organism evidence="2 3">
    <name type="scientific">Trichocladium antarcticum</name>
    <dbReference type="NCBI Taxonomy" id="1450529"/>
    <lineage>
        <taxon>Eukaryota</taxon>
        <taxon>Fungi</taxon>
        <taxon>Dikarya</taxon>
        <taxon>Ascomycota</taxon>
        <taxon>Pezizomycotina</taxon>
        <taxon>Sordariomycetes</taxon>
        <taxon>Sordariomycetidae</taxon>
        <taxon>Sordariales</taxon>
        <taxon>Chaetomiaceae</taxon>
        <taxon>Trichocladium</taxon>
    </lineage>
</organism>
<sequence>MLTLRGARPPSTPIVAVLVCGWLLVLHFYLQWDWFFPFSNTHTTSSPPEAQLVIASLKHEDTSWVRHHLPSWSHSIYIVDDPRAALTVPKNKGREAMVYLTHLIDAYDTLAPTTVFAHAARFAWHNDDPDYDSLATLRHLNLSHVQAAGYANLRCVWALGCPVEIHPHARASDAGPAAGRRAVTTEEIYKQAFEELMPGVAVPQEVGVSCCSQFAVSRAAVRARPRQDYVRWREWLLETPLADDLSGRVFEYMWHIMFGKDAVFCPSAGECYCKLYGLCNLRCDNNQCDGRYALPGYSTLPDGWPLVGWSGEDRDFAGPL</sequence>
<evidence type="ECO:0000313" key="3">
    <source>
        <dbReference type="Proteomes" id="UP001304895"/>
    </source>
</evidence>
<keyword evidence="1" id="KW-1133">Transmembrane helix</keyword>
<dbReference type="EMBL" id="MU853403">
    <property type="protein sequence ID" value="KAK4136430.1"/>
    <property type="molecule type" value="Genomic_DNA"/>
</dbReference>
<feature type="transmembrane region" description="Helical" evidence="1">
    <location>
        <begin position="12"/>
        <end position="30"/>
    </location>
</feature>
<dbReference type="PANTHER" id="PTHR37490">
    <property type="entry name" value="EXPRESSED PROTEIN"/>
    <property type="match status" value="1"/>
</dbReference>
<keyword evidence="1" id="KW-0472">Membrane</keyword>
<dbReference type="AlphaFoldDB" id="A0AAN6ZES1"/>
<protein>
    <submittedName>
        <fullName evidence="2">Uncharacterized protein</fullName>
    </submittedName>
</protein>